<accession>A0A1G2QBN3</accession>
<comment type="caution">
    <text evidence="8">The sequence shown here is derived from an EMBL/GenBank/DDBJ whole genome shotgun (WGS) entry which is preliminary data.</text>
</comment>
<dbReference type="EMBL" id="MHTH01000019">
    <property type="protein sequence ID" value="OHA57970.1"/>
    <property type="molecule type" value="Genomic_DNA"/>
</dbReference>
<dbReference type="GO" id="GO:0019843">
    <property type="term" value="F:rRNA binding"/>
    <property type="evidence" value="ECO:0007669"/>
    <property type="project" value="UniProtKB-KW"/>
</dbReference>
<evidence type="ECO:0000256" key="1">
    <source>
        <dbReference type="ARBA" id="ARBA00006540"/>
    </source>
</evidence>
<dbReference type="PANTHER" id="PTHR11229">
    <property type="entry name" value="50S RIBOSOMAL PROTEIN L3"/>
    <property type="match status" value="1"/>
</dbReference>
<name>A0A1G2QBN3_9BACT</name>
<protein>
    <recommendedName>
        <fullName evidence="6">50S ribosomal protein L3</fullName>
    </recommendedName>
</protein>
<dbReference type="PANTHER" id="PTHR11229:SF16">
    <property type="entry name" value="LARGE RIBOSOMAL SUBUNIT PROTEIN UL3C"/>
    <property type="match status" value="1"/>
</dbReference>
<feature type="region of interest" description="Disordered" evidence="7">
    <location>
        <begin position="133"/>
        <end position="153"/>
    </location>
</feature>
<dbReference type="GO" id="GO:0003735">
    <property type="term" value="F:structural constituent of ribosome"/>
    <property type="evidence" value="ECO:0007669"/>
    <property type="project" value="UniProtKB-UniRule"/>
</dbReference>
<dbReference type="NCBIfam" id="TIGR03625">
    <property type="entry name" value="L3_bact"/>
    <property type="match status" value="1"/>
</dbReference>
<comment type="similarity">
    <text evidence="1">Belongs to the universal ribosomal protein uL3 family.</text>
</comment>
<evidence type="ECO:0000256" key="4">
    <source>
        <dbReference type="ARBA" id="ARBA00022980"/>
    </source>
</evidence>
<proteinExistence type="inferred from homology"/>
<dbReference type="InterPro" id="IPR019927">
    <property type="entry name" value="Ribosomal_uL3_bac/org-type"/>
</dbReference>
<keyword evidence="2" id="KW-0699">rRNA-binding</keyword>
<dbReference type="Gene3D" id="2.40.30.10">
    <property type="entry name" value="Translation factors"/>
    <property type="match status" value="1"/>
</dbReference>
<dbReference type="AlphaFoldDB" id="A0A1G2QBN3"/>
<evidence type="ECO:0000256" key="6">
    <source>
        <dbReference type="NCBIfam" id="TIGR03625"/>
    </source>
</evidence>
<dbReference type="InterPro" id="IPR009000">
    <property type="entry name" value="Transl_B-barrel_sf"/>
</dbReference>
<evidence type="ECO:0000256" key="3">
    <source>
        <dbReference type="ARBA" id="ARBA00022884"/>
    </source>
</evidence>
<evidence type="ECO:0000256" key="7">
    <source>
        <dbReference type="SAM" id="MobiDB-lite"/>
    </source>
</evidence>
<evidence type="ECO:0000313" key="9">
    <source>
        <dbReference type="Proteomes" id="UP000176222"/>
    </source>
</evidence>
<gene>
    <name evidence="8" type="ORF">A2370_01080</name>
</gene>
<dbReference type="STRING" id="1802436.A2370_01080"/>
<keyword evidence="4 8" id="KW-0689">Ribosomal protein</keyword>
<reference evidence="8 9" key="1">
    <citation type="journal article" date="2016" name="Nat. Commun.">
        <title>Thousands of microbial genomes shed light on interconnected biogeochemical processes in an aquifer system.</title>
        <authorList>
            <person name="Anantharaman K."/>
            <person name="Brown C.T."/>
            <person name="Hug L.A."/>
            <person name="Sharon I."/>
            <person name="Castelle C.J."/>
            <person name="Probst A.J."/>
            <person name="Thomas B.C."/>
            <person name="Singh A."/>
            <person name="Wilkins M.J."/>
            <person name="Karaoz U."/>
            <person name="Brodie E.L."/>
            <person name="Williams K.H."/>
            <person name="Hubbard S.S."/>
            <person name="Banfield J.F."/>
        </authorList>
    </citation>
    <scope>NUCLEOTIDE SEQUENCE [LARGE SCALE GENOMIC DNA]</scope>
</reference>
<dbReference type="GO" id="GO:0006412">
    <property type="term" value="P:translation"/>
    <property type="evidence" value="ECO:0007669"/>
    <property type="project" value="UniProtKB-UniRule"/>
</dbReference>
<dbReference type="InterPro" id="IPR000597">
    <property type="entry name" value="Ribosomal_uL3"/>
</dbReference>
<keyword evidence="5" id="KW-0687">Ribonucleoprotein</keyword>
<dbReference type="Gene3D" id="3.30.160.810">
    <property type="match status" value="1"/>
</dbReference>
<dbReference type="Proteomes" id="UP000176222">
    <property type="component" value="Unassembled WGS sequence"/>
</dbReference>
<dbReference type="Pfam" id="PF00297">
    <property type="entry name" value="Ribosomal_L3"/>
    <property type="match status" value="1"/>
</dbReference>
<organism evidence="8 9">
    <name type="scientific">Candidatus Vogelbacteria bacterium RIFOXYB1_FULL_42_16</name>
    <dbReference type="NCBI Taxonomy" id="1802436"/>
    <lineage>
        <taxon>Bacteria</taxon>
        <taxon>Candidatus Vogeliibacteriota</taxon>
    </lineage>
</organism>
<sequence>MKFLLGTKQRMTQIFDDNGQAVVGTVLAVAPAMVVQVKTADKNQAGSVQIGYGEKRAKNTSKAERGHIAPALKASGKENIAFQYLREFTTDNSADYKIGDPIDLSIFNEGDTVEIAGTSKGKGFQGVVKRHGFKGGRRSHGQKHSEREPGSIGVGGVQRVFKGMRMAGRMGSDRITLKNVKIVKINQEAKEILVKGAVPGRPGSLVEIVMK</sequence>
<evidence type="ECO:0000313" key="8">
    <source>
        <dbReference type="EMBL" id="OHA57970.1"/>
    </source>
</evidence>
<keyword evidence="3" id="KW-0694">RNA-binding</keyword>
<dbReference type="GO" id="GO:0022625">
    <property type="term" value="C:cytosolic large ribosomal subunit"/>
    <property type="evidence" value="ECO:0007669"/>
    <property type="project" value="TreeGrafter"/>
</dbReference>
<evidence type="ECO:0000256" key="5">
    <source>
        <dbReference type="ARBA" id="ARBA00023274"/>
    </source>
</evidence>
<dbReference type="FunFam" id="2.40.30.10:FF:000004">
    <property type="entry name" value="50S ribosomal protein L3"/>
    <property type="match status" value="1"/>
</dbReference>
<evidence type="ECO:0000256" key="2">
    <source>
        <dbReference type="ARBA" id="ARBA00022730"/>
    </source>
</evidence>
<feature type="compositionally biased region" description="Basic residues" evidence="7">
    <location>
        <begin position="133"/>
        <end position="142"/>
    </location>
</feature>
<dbReference type="SUPFAM" id="SSF50447">
    <property type="entry name" value="Translation proteins"/>
    <property type="match status" value="1"/>
</dbReference>